<proteinExistence type="predicted"/>
<dbReference type="EMBL" id="WNWR01000742">
    <property type="protein sequence ID" value="KAE9969990.1"/>
    <property type="molecule type" value="Genomic_DNA"/>
</dbReference>
<accession>A0A8H3UHY8</accession>
<name>A0A8H3UHY8_VENIN</name>
<dbReference type="Proteomes" id="UP000490939">
    <property type="component" value="Unassembled WGS sequence"/>
</dbReference>
<keyword evidence="2" id="KW-1185">Reference proteome</keyword>
<dbReference type="InterPro" id="IPR032675">
    <property type="entry name" value="LRR_dom_sf"/>
</dbReference>
<reference evidence="1 2" key="1">
    <citation type="submission" date="2019-07" db="EMBL/GenBank/DDBJ databases">
        <title>Venturia inaequalis Genome Resource.</title>
        <authorList>
            <person name="Lichtner F.J."/>
        </authorList>
    </citation>
    <scope>NUCLEOTIDE SEQUENCE [LARGE SCALE GENOMIC DNA]</scope>
    <source>
        <strain evidence="1 2">DMI_063113</strain>
    </source>
</reference>
<dbReference type="Gene3D" id="3.80.10.10">
    <property type="entry name" value="Ribonuclease Inhibitor"/>
    <property type="match status" value="1"/>
</dbReference>
<sequence length="643" mass="73572">MLILVESRARDDDETDTTGSSPDVDDFLKRLPRLRNHYKTLIEERNPQQWGLKHDSNCYFLTEVVSSIPGSWTQDNGFRLCHNLVAAAADWEKIAPAGMSCPFHFANEELSVHKRDLKVVADLAQVLDQLEQGGIIPNAGKVLPDDYERALDASRSVKEWFSLLTKQRQKLTKTLALLKKKRVPPASLETYPVDILNAIADKLSLKDFRSLRLVTKAISLATILLFTRKYLHYLKIDFTEEGLQRAIDITSHYDVSGTLCFGPRINTITFDLTHFVWKSEEEGVWLEAITRTRDPIHWRTLKKRSRKAARQWRSHQKLIGGLYAQMLEGIFRQVEGVTVEIIGERRDNDYDYEGMVMFRSRGRFRRSGLNGYEPSEPENMDCLTFFILEIFAALRRSNTQLLGFTTMPSVAYNAKAYFLLERLARVVEQHETLPGHLISWSFLQSCAALDISVSNVLDKERSVEDQQVAARFFKAAAQSLTSLTLRGHRHIQDMALGTVVTALVQHVHFSKLRHLHFDFGNIQDQSLVAFIDKHSCTLKTFELTILCTNFGKWPSVLHHLSNLEFPKLENLSFSGLRERYISPLDNRGFWLSPHQLMKWVTLPDLGASELTCSEIGVQRFSGNSVDKFKWIAATIRQDPDTES</sequence>
<comment type="caution">
    <text evidence="1">The sequence shown here is derived from an EMBL/GenBank/DDBJ whole genome shotgun (WGS) entry which is preliminary data.</text>
</comment>
<dbReference type="SUPFAM" id="SSF52047">
    <property type="entry name" value="RNI-like"/>
    <property type="match status" value="1"/>
</dbReference>
<gene>
    <name evidence="1" type="ORF">EG327_010422</name>
</gene>
<organism evidence="1 2">
    <name type="scientific">Venturia inaequalis</name>
    <name type="common">Apple scab fungus</name>
    <dbReference type="NCBI Taxonomy" id="5025"/>
    <lineage>
        <taxon>Eukaryota</taxon>
        <taxon>Fungi</taxon>
        <taxon>Dikarya</taxon>
        <taxon>Ascomycota</taxon>
        <taxon>Pezizomycotina</taxon>
        <taxon>Dothideomycetes</taxon>
        <taxon>Pleosporomycetidae</taxon>
        <taxon>Venturiales</taxon>
        <taxon>Venturiaceae</taxon>
        <taxon>Venturia</taxon>
    </lineage>
</organism>
<evidence type="ECO:0008006" key="3">
    <source>
        <dbReference type="Google" id="ProtNLM"/>
    </source>
</evidence>
<protein>
    <recommendedName>
        <fullName evidence="3">F-box domain-containing protein</fullName>
    </recommendedName>
</protein>
<evidence type="ECO:0000313" key="1">
    <source>
        <dbReference type="EMBL" id="KAE9969990.1"/>
    </source>
</evidence>
<dbReference type="AlphaFoldDB" id="A0A8H3UHY8"/>
<evidence type="ECO:0000313" key="2">
    <source>
        <dbReference type="Proteomes" id="UP000490939"/>
    </source>
</evidence>